<sequence length="454" mass="51777">MFLHWSEGLFLQPHHFQQFQRVINDALNAHSSLAIPYKEGICDIEVDTEALKSKRIVINSLAAVMPDGVFLCMPGNCAVMPHTLDLDIHHADEEITIYLAVPFYSVMDSNLNETGNSEQRRYLLHETTCVDENTGDNETTVFKRSLNVKIITDPKKATDCAVLPIMKLRWTLENSNTPVLEKVSTYTPPTILISGTSNLFTMVRELFFELKNCKSKLLTDIENSGYVPSLATGSNVLKIMHLQCLNVYINTINNLLVPDKTTPFDLYCVLSNLQASLKALYPLSDTHELSGYDHYNLFGVYDEVIRSIRSLVNIKGKAEFIEIDFENTGSESHLEARFKAEELSKASDFYIALEGELNWRELINDIEAGDNFRLIDRGSLESRVRGVKLSYSRFPPRYLPLENSNTVYFKVMKDESARIWRYILDDKTMIIDCAYSLLDKFTAKLFVLTENEEN</sequence>
<protein>
    <submittedName>
        <fullName evidence="1">Type VI secretion protein, VC_A0114 family</fullName>
    </submittedName>
</protein>
<organism evidence="1 2">
    <name type="scientific">Ruminobacter amylophilus</name>
    <dbReference type="NCBI Taxonomy" id="867"/>
    <lineage>
        <taxon>Bacteria</taxon>
        <taxon>Pseudomonadati</taxon>
        <taxon>Pseudomonadota</taxon>
        <taxon>Gammaproteobacteria</taxon>
        <taxon>Aeromonadales</taxon>
        <taxon>Succinivibrionaceae</taxon>
        <taxon>Ruminobacter</taxon>
    </lineage>
</organism>
<dbReference type="Pfam" id="PF05936">
    <property type="entry name" value="T6SS_VasE"/>
    <property type="match status" value="1"/>
</dbReference>
<keyword evidence="2" id="KW-1185">Reference proteome</keyword>
<proteinExistence type="predicted"/>
<dbReference type="PANTHER" id="PTHR35566:SF1">
    <property type="entry name" value="TYPE VI SECRETION SYSTEM BASEPLATE COMPONENT TSSK1"/>
    <property type="match status" value="1"/>
</dbReference>
<dbReference type="InterPro" id="IPR010263">
    <property type="entry name" value="T6SS_TssK"/>
</dbReference>
<name>A0A662ZI67_9GAMM</name>
<dbReference type="NCBIfam" id="TIGR03353">
    <property type="entry name" value="VI_chp_4"/>
    <property type="match status" value="1"/>
</dbReference>
<reference evidence="1 2" key="1">
    <citation type="submission" date="2016-10" db="EMBL/GenBank/DDBJ databases">
        <authorList>
            <person name="Varghese N."/>
            <person name="Submissions S."/>
        </authorList>
    </citation>
    <scope>NUCLEOTIDE SEQUENCE [LARGE SCALE GENOMIC DNA]</scope>
    <source>
        <strain evidence="1 2">DSM 1361</strain>
    </source>
</reference>
<evidence type="ECO:0000313" key="2">
    <source>
        <dbReference type="Proteomes" id="UP000243745"/>
    </source>
</evidence>
<dbReference type="AlphaFoldDB" id="A0A662ZI67"/>
<accession>A0A662ZI67</accession>
<dbReference type="EMBL" id="FOXF01000013">
    <property type="protein sequence ID" value="SFP29744.1"/>
    <property type="molecule type" value="Genomic_DNA"/>
</dbReference>
<dbReference type="PANTHER" id="PTHR35566">
    <property type="entry name" value="BLR3599 PROTEIN"/>
    <property type="match status" value="1"/>
</dbReference>
<evidence type="ECO:0000313" key="1">
    <source>
        <dbReference type="EMBL" id="SFP29744.1"/>
    </source>
</evidence>
<gene>
    <name evidence="1" type="ORF">SAMN02910344_01013</name>
</gene>
<dbReference type="Proteomes" id="UP000243745">
    <property type="component" value="Unassembled WGS sequence"/>
</dbReference>